<proteinExistence type="predicted"/>
<gene>
    <name evidence="1" type="ORF">BDR25DRAFT_368289</name>
</gene>
<accession>A0ACB6QWP0</accession>
<keyword evidence="2" id="KW-1185">Reference proteome</keyword>
<comment type="caution">
    <text evidence="1">The sequence shown here is derived from an EMBL/GenBank/DDBJ whole genome shotgun (WGS) entry which is preliminary data.</text>
</comment>
<sequence length="321" mass="35094">MVGTLSFGIGLRDTSLIIIFYTGISTFPVGYLSAWNPKTGIRQLAQARFSFGCTGISVAMDRQTSNPAVCIIIIAFLYLLISFCGFKILHLGKHLKEQFEVPPPTAPVVLSFRGLVASFMLPWVAWLMVFPRICIRRGLAFLTVLLMTLGAVITNSVSGILAAMIHPAGGFVLFVTVILALSLEDSPLNPKLPNAPHHLFCIPHTIFSIITIIIIITTSIVIGVAISAANPFFINLENFIGVIATANFNSYIEDGHAWDDSKKLPLGFSVIGEAGSSWDVAYLIYRSDCREGWGCGFESSFIVSALLNAQLRYLERKIFGR</sequence>
<evidence type="ECO:0000313" key="1">
    <source>
        <dbReference type="EMBL" id="KAF2471444.1"/>
    </source>
</evidence>
<dbReference type="EMBL" id="MU003505">
    <property type="protein sequence ID" value="KAF2471444.1"/>
    <property type="molecule type" value="Genomic_DNA"/>
</dbReference>
<name>A0ACB6QWP0_9PLEO</name>
<organism evidence="1 2">
    <name type="scientific">Lindgomyces ingoldianus</name>
    <dbReference type="NCBI Taxonomy" id="673940"/>
    <lineage>
        <taxon>Eukaryota</taxon>
        <taxon>Fungi</taxon>
        <taxon>Dikarya</taxon>
        <taxon>Ascomycota</taxon>
        <taxon>Pezizomycotina</taxon>
        <taxon>Dothideomycetes</taxon>
        <taxon>Pleosporomycetidae</taxon>
        <taxon>Pleosporales</taxon>
        <taxon>Lindgomycetaceae</taxon>
        <taxon>Lindgomyces</taxon>
    </lineage>
</organism>
<dbReference type="Proteomes" id="UP000799755">
    <property type="component" value="Unassembled WGS sequence"/>
</dbReference>
<evidence type="ECO:0000313" key="2">
    <source>
        <dbReference type="Proteomes" id="UP000799755"/>
    </source>
</evidence>
<reference evidence="1" key="1">
    <citation type="journal article" date="2020" name="Stud. Mycol.">
        <title>101 Dothideomycetes genomes: a test case for predicting lifestyles and emergence of pathogens.</title>
        <authorList>
            <person name="Haridas S."/>
            <person name="Albert R."/>
            <person name="Binder M."/>
            <person name="Bloem J."/>
            <person name="Labutti K."/>
            <person name="Salamov A."/>
            <person name="Andreopoulos B."/>
            <person name="Baker S."/>
            <person name="Barry K."/>
            <person name="Bills G."/>
            <person name="Bluhm B."/>
            <person name="Cannon C."/>
            <person name="Castanera R."/>
            <person name="Culley D."/>
            <person name="Daum C."/>
            <person name="Ezra D."/>
            <person name="Gonzalez J."/>
            <person name="Henrissat B."/>
            <person name="Kuo A."/>
            <person name="Liang C."/>
            <person name="Lipzen A."/>
            <person name="Lutzoni F."/>
            <person name="Magnuson J."/>
            <person name="Mondo S."/>
            <person name="Nolan M."/>
            <person name="Ohm R."/>
            <person name="Pangilinan J."/>
            <person name="Park H.-J."/>
            <person name="Ramirez L."/>
            <person name="Alfaro M."/>
            <person name="Sun H."/>
            <person name="Tritt A."/>
            <person name="Yoshinaga Y."/>
            <person name="Zwiers L.-H."/>
            <person name="Turgeon B."/>
            <person name="Goodwin S."/>
            <person name="Spatafora J."/>
            <person name="Crous P."/>
            <person name="Grigoriev I."/>
        </authorList>
    </citation>
    <scope>NUCLEOTIDE SEQUENCE</scope>
    <source>
        <strain evidence="1">ATCC 200398</strain>
    </source>
</reference>
<protein>
    <submittedName>
        <fullName evidence="1">Uncharacterized protein</fullName>
    </submittedName>
</protein>